<dbReference type="GO" id="GO:0006071">
    <property type="term" value="P:glycerol metabolic process"/>
    <property type="evidence" value="ECO:0007669"/>
    <property type="project" value="InterPro"/>
</dbReference>
<dbReference type="Pfam" id="PF21645">
    <property type="entry name" value="FakA-like_M"/>
    <property type="match status" value="1"/>
</dbReference>
<evidence type="ECO:0000259" key="1">
    <source>
        <dbReference type="PROSITE" id="PS51480"/>
    </source>
</evidence>
<dbReference type="Proteomes" id="UP000824088">
    <property type="component" value="Unassembled WGS sequence"/>
</dbReference>
<dbReference type="PANTHER" id="PTHR33434:SF4">
    <property type="entry name" value="PHOSPHATASE PROTEIN"/>
    <property type="match status" value="1"/>
</dbReference>
<dbReference type="GO" id="GO:0004371">
    <property type="term" value="F:glycerone kinase activity"/>
    <property type="evidence" value="ECO:0007669"/>
    <property type="project" value="InterPro"/>
</dbReference>
<dbReference type="NCBIfam" id="TIGR03599">
    <property type="entry name" value="YloV"/>
    <property type="match status" value="1"/>
</dbReference>
<dbReference type="InterPro" id="IPR050270">
    <property type="entry name" value="DegV_domain_contain"/>
</dbReference>
<evidence type="ECO:0000313" key="2">
    <source>
        <dbReference type="EMBL" id="HIU21649.1"/>
    </source>
</evidence>
<dbReference type="EMBL" id="DVMN01000096">
    <property type="protein sequence ID" value="HIU21649.1"/>
    <property type="molecule type" value="Genomic_DNA"/>
</dbReference>
<dbReference type="InterPro" id="IPR033470">
    <property type="entry name" value="FakA-like_C"/>
</dbReference>
<dbReference type="Gene3D" id="1.25.40.340">
    <property type="match status" value="1"/>
</dbReference>
<dbReference type="SUPFAM" id="SSF101473">
    <property type="entry name" value="DhaL-like"/>
    <property type="match status" value="1"/>
</dbReference>
<feature type="domain" description="DhaL" evidence="1">
    <location>
        <begin position="7"/>
        <end position="200"/>
    </location>
</feature>
<sequence>MNVIDGYSYKNMLAGGAKALEINRPVIDELNVFPVPDGDTGTNMSLTMAAAMREIAPVDAGDLGELAVAFSKGALKGARGNSGVILSQILKGFAIALDAKVSLDKKTFAAALKCGTEIAYSAVTKPKEGTILTVVRVMAETAAALAKKRNTEFEEFFREVIDAGETILQKTPEMLPVLAKAGVVDAGGRGLVTIMEGMYAALTGAEIPVIDPAKTAPEAVSPSGAKEFVSLDNDYENITFQYCTEYFITHLKTAVTESDIDKYRDYLMTIGDCVLVIGDLDLVKTHVHTNNPDLALKAALKLGELDSIKIENMMEQHRKIVGEREAKEGKAGKKELKPYAMIAVCAGEGMKNIFKDLLVDVTIEGGQTMNPSVYDILNAINGVRAQDVFVLPNNSNIILAAQQAKELADVNVHVIPTTCMPEGIAAAIVFSPDASPEENYTAMSGAFSELRTAEVTHAVRSTRMNGFSVKEGDIIGICNKKIVAKSASISEAALATVEKIVGEAEMLTIYYGADITETDAERLVEKLEELWPDLEIAAYYGGQPHYYYLLSAE</sequence>
<dbReference type="PANTHER" id="PTHR33434">
    <property type="entry name" value="DEGV DOMAIN-CONTAINING PROTEIN DR_1986-RELATED"/>
    <property type="match status" value="1"/>
</dbReference>
<dbReference type="AlphaFoldDB" id="A0A9D1HSD5"/>
<gene>
    <name evidence="2" type="ORF">IAD51_05415</name>
</gene>
<dbReference type="InterPro" id="IPR048394">
    <property type="entry name" value="FakA-like_M"/>
</dbReference>
<name>A0A9D1HSD5_9FIRM</name>
<dbReference type="PROSITE" id="PS51480">
    <property type="entry name" value="DHAL"/>
    <property type="match status" value="1"/>
</dbReference>
<dbReference type="Pfam" id="PF02734">
    <property type="entry name" value="Dak2"/>
    <property type="match status" value="1"/>
</dbReference>
<dbReference type="InterPro" id="IPR036117">
    <property type="entry name" value="DhaL_dom_sf"/>
</dbReference>
<dbReference type="InterPro" id="IPR019986">
    <property type="entry name" value="YloV-like"/>
</dbReference>
<reference evidence="2" key="1">
    <citation type="submission" date="2020-10" db="EMBL/GenBank/DDBJ databases">
        <authorList>
            <person name="Gilroy R."/>
        </authorList>
    </citation>
    <scope>NUCLEOTIDE SEQUENCE</scope>
    <source>
        <strain evidence="2">1063</strain>
    </source>
</reference>
<dbReference type="SMART" id="SM01120">
    <property type="entry name" value="Dak2"/>
    <property type="match status" value="1"/>
</dbReference>
<organism evidence="2 3">
    <name type="scientific">Candidatus Limadaptatus stercorigallinarum</name>
    <dbReference type="NCBI Taxonomy" id="2840845"/>
    <lineage>
        <taxon>Bacteria</taxon>
        <taxon>Bacillati</taxon>
        <taxon>Bacillota</taxon>
        <taxon>Clostridia</taxon>
        <taxon>Eubacteriales</taxon>
        <taxon>Candidatus Limadaptatus</taxon>
    </lineage>
</organism>
<reference evidence="2" key="2">
    <citation type="journal article" date="2021" name="PeerJ">
        <title>Extensive microbial diversity within the chicken gut microbiome revealed by metagenomics and culture.</title>
        <authorList>
            <person name="Gilroy R."/>
            <person name="Ravi A."/>
            <person name="Getino M."/>
            <person name="Pursley I."/>
            <person name="Horton D.L."/>
            <person name="Alikhan N.F."/>
            <person name="Baker D."/>
            <person name="Gharbi K."/>
            <person name="Hall N."/>
            <person name="Watson M."/>
            <person name="Adriaenssens E.M."/>
            <person name="Foster-Nyarko E."/>
            <person name="Jarju S."/>
            <person name="Secka A."/>
            <person name="Antonio M."/>
            <person name="Oren A."/>
            <person name="Chaudhuri R.R."/>
            <person name="La Ragione R."/>
            <person name="Hildebrand F."/>
            <person name="Pallen M.J."/>
        </authorList>
    </citation>
    <scope>NUCLEOTIDE SEQUENCE</scope>
    <source>
        <strain evidence="2">1063</strain>
    </source>
</reference>
<dbReference type="InterPro" id="IPR004007">
    <property type="entry name" value="DhaL_dom"/>
</dbReference>
<evidence type="ECO:0000313" key="3">
    <source>
        <dbReference type="Proteomes" id="UP000824088"/>
    </source>
</evidence>
<accession>A0A9D1HSD5</accession>
<comment type="caution">
    <text evidence="2">The sequence shown here is derived from an EMBL/GenBank/DDBJ whole genome shotgun (WGS) entry which is preliminary data.</text>
</comment>
<protein>
    <submittedName>
        <fullName evidence="2">DAK2 domain-containing protein</fullName>
    </submittedName>
</protein>
<dbReference type="SMART" id="SM01121">
    <property type="entry name" value="Dak1_2"/>
    <property type="match status" value="1"/>
</dbReference>
<dbReference type="Pfam" id="PF13684">
    <property type="entry name" value="FakA-like_C"/>
    <property type="match status" value="1"/>
</dbReference>
<proteinExistence type="predicted"/>